<comment type="caution">
    <text evidence="6">The sequence shown here is derived from an EMBL/GenBank/DDBJ whole genome shotgun (WGS) entry which is preliminary data.</text>
</comment>
<evidence type="ECO:0000313" key="6">
    <source>
        <dbReference type="EMBL" id="MBB5320211.1"/>
    </source>
</evidence>
<dbReference type="Pfam" id="PF00884">
    <property type="entry name" value="Sulfatase"/>
    <property type="match status" value="1"/>
</dbReference>
<evidence type="ECO:0000313" key="7">
    <source>
        <dbReference type="Proteomes" id="UP000591735"/>
    </source>
</evidence>
<dbReference type="AlphaFoldDB" id="A0A840UBY1"/>
<keyword evidence="7" id="KW-1185">Reference proteome</keyword>
<dbReference type="InterPro" id="IPR024607">
    <property type="entry name" value="Sulfatase_CS"/>
</dbReference>
<feature type="domain" description="Sulfatase N-terminal" evidence="4">
    <location>
        <begin position="6"/>
        <end position="347"/>
    </location>
</feature>
<dbReference type="GO" id="GO:0047753">
    <property type="term" value="F:choline-sulfatase activity"/>
    <property type="evidence" value="ECO:0007669"/>
    <property type="project" value="UniProtKB-EC"/>
</dbReference>
<dbReference type="EMBL" id="JACHFE010000002">
    <property type="protein sequence ID" value="MBB5320211.1"/>
    <property type="molecule type" value="Genomic_DNA"/>
</dbReference>
<evidence type="ECO:0000256" key="2">
    <source>
        <dbReference type="ARBA" id="ARBA00022723"/>
    </source>
</evidence>
<evidence type="ECO:0000256" key="3">
    <source>
        <dbReference type="ARBA" id="ARBA00022801"/>
    </source>
</evidence>
<dbReference type="InterPro" id="IPR017785">
    <property type="entry name" value="Choline-sulfatase"/>
</dbReference>
<dbReference type="Pfam" id="PF12411">
    <property type="entry name" value="Choline_sulf_C"/>
    <property type="match status" value="1"/>
</dbReference>
<dbReference type="PANTHER" id="PTHR45953">
    <property type="entry name" value="IDURONATE 2-SULFATASE"/>
    <property type="match status" value="1"/>
</dbReference>
<dbReference type="PANTHER" id="PTHR45953:SF1">
    <property type="entry name" value="IDURONATE 2-SULFATASE"/>
    <property type="match status" value="1"/>
</dbReference>
<dbReference type="FunFam" id="3.40.720.10:FF:000032">
    <property type="entry name" value="Choline sulfatase"/>
    <property type="match status" value="1"/>
</dbReference>
<accession>A0A840UBY1</accession>
<evidence type="ECO:0000256" key="1">
    <source>
        <dbReference type="ARBA" id="ARBA00008779"/>
    </source>
</evidence>
<protein>
    <submittedName>
        <fullName evidence="6">Choline-sulfatase</fullName>
        <ecNumber evidence="6">3.1.6.6</ecNumber>
    </submittedName>
</protein>
<dbReference type="GO" id="GO:0005737">
    <property type="term" value="C:cytoplasm"/>
    <property type="evidence" value="ECO:0007669"/>
    <property type="project" value="TreeGrafter"/>
</dbReference>
<dbReference type="EC" id="3.1.6.6" evidence="6"/>
<dbReference type="Gene3D" id="3.40.720.10">
    <property type="entry name" value="Alkaline Phosphatase, subunit A"/>
    <property type="match status" value="1"/>
</dbReference>
<dbReference type="GO" id="GO:0046872">
    <property type="term" value="F:metal ion binding"/>
    <property type="evidence" value="ECO:0007669"/>
    <property type="project" value="UniProtKB-KW"/>
</dbReference>
<proteinExistence type="inferred from homology"/>
<feature type="domain" description="Choline sulfatase enzyme C-terminal" evidence="5">
    <location>
        <begin position="450"/>
        <end position="502"/>
    </location>
</feature>
<dbReference type="InterPro" id="IPR025863">
    <property type="entry name" value="Choline_sulf_C_dom"/>
</dbReference>
<sequence length="509" mass="58151">MPAKQPNILFLMADQMAAPSMPFHGHKVVKTPNLSRLAEEGVVFESAYCNSPLCAPSRFTLMSGQLPSRIGGFDNAAELSADTPTFAHYLRDAGYLTALSGKMHFCGPDQLHGYEQRLTTDIYPADFGWYVDWDDFGKRPSYYHNMSSVTQAGLCVRSNQLDFDDEVTFRSERFLYDYARSDQERPFFLTVSLTHPHDPYTIGQEYWDRYNHDDIDMPQVPYSRDLMDPHSQRLRYCYQCDEDTVTDEQIRNARHAYYGAISYVDDQFGRILKALKESGLDEDTIIVFSGDHGDMLGERGLWYKMSWFEGSARVPMIVHAPKRFGSGRVKASVSTMDLLPTFAELANNGQAPDYAVPIDGRSLLPHLEGTGGHDEVIGEYCGEGALSPVFMIRRGRYKFVYSKPDPDQLFDLEADPQELTNLAEHAEFQGLRNDFLEEISQRWDIDKLHQEVLDSQRRRKLVARANMKGEVTPWDHQPQFDASIQYMRNTIDLDDLEARARFPKASTQS</sequence>
<keyword evidence="2" id="KW-0479">Metal-binding</keyword>
<dbReference type="InterPro" id="IPR000917">
    <property type="entry name" value="Sulfatase_N"/>
</dbReference>
<dbReference type="Proteomes" id="UP000591735">
    <property type="component" value="Unassembled WGS sequence"/>
</dbReference>
<organism evidence="6 7">
    <name type="scientific">Marinobacter oulmenensis</name>
    <dbReference type="NCBI Taxonomy" id="643747"/>
    <lineage>
        <taxon>Bacteria</taxon>
        <taxon>Pseudomonadati</taxon>
        <taxon>Pseudomonadota</taxon>
        <taxon>Gammaproteobacteria</taxon>
        <taxon>Pseudomonadales</taxon>
        <taxon>Marinobacteraceae</taxon>
        <taxon>Marinobacter</taxon>
    </lineage>
</organism>
<comment type="similarity">
    <text evidence="1">Belongs to the sulfatase family.</text>
</comment>
<dbReference type="SUPFAM" id="SSF53649">
    <property type="entry name" value="Alkaline phosphatase-like"/>
    <property type="match status" value="1"/>
</dbReference>
<name>A0A840UBY1_9GAMM</name>
<dbReference type="RefSeq" id="WP_183699822.1">
    <property type="nucleotide sequence ID" value="NZ_JACHFE010000002.1"/>
</dbReference>
<reference evidence="6 7" key="1">
    <citation type="submission" date="2020-08" db="EMBL/GenBank/DDBJ databases">
        <title>Genomic Encyclopedia of Type Strains, Phase IV (KMG-IV): sequencing the most valuable type-strain genomes for metagenomic binning, comparative biology and taxonomic classification.</title>
        <authorList>
            <person name="Goeker M."/>
        </authorList>
    </citation>
    <scope>NUCLEOTIDE SEQUENCE [LARGE SCALE GENOMIC DNA]</scope>
    <source>
        <strain evidence="6 7">DSM 22359</strain>
    </source>
</reference>
<dbReference type="NCBIfam" id="TIGR03417">
    <property type="entry name" value="chol_sulfatase"/>
    <property type="match status" value="1"/>
</dbReference>
<dbReference type="PROSITE" id="PS00149">
    <property type="entry name" value="SULFATASE_2"/>
    <property type="match status" value="1"/>
</dbReference>
<keyword evidence="3 6" id="KW-0378">Hydrolase</keyword>
<dbReference type="CDD" id="cd16032">
    <property type="entry name" value="choline-sulfatase"/>
    <property type="match status" value="1"/>
</dbReference>
<dbReference type="InterPro" id="IPR017850">
    <property type="entry name" value="Alkaline_phosphatase_core_sf"/>
</dbReference>
<evidence type="ECO:0000259" key="4">
    <source>
        <dbReference type="Pfam" id="PF00884"/>
    </source>
</evidence>
<evidence type="ECO:0000259" key="5">
    <source>
        <dbReference type="Pfam" id="PF12411"/>
    </source>
</evidence>
<gene>
    <name evidence="6" type="ORF">HNR38_000683</name>
</gene>